<keyword evidence="4" id="KW-1185">Reference proteome</keyword>
<keyword evidence="2" id="KW-0472">Membrane</keyword>
<name>A0A1M5MR57_9GAMM</name>
<accession>A0A1M5MR57</accession>
<sequence>MNTLGPIVQDLIVGACVAAAMLYALGRYWPQAIDAPRAALADWLSRRGHARAAAQLQPVARRTSGCHSGGDAAAAVPASSCGTCGQCASAAPSVSPALPTEQTVRFQPRRR</sequence>
<dbReference type="InterPro" id="IPR046494">
    <property type="entry name" value="DUF6587"/>
</dbReference>
<organism evidence="3 4">
    <name type="scientific">Hydrocarboniphaga daqingensis</name>
    <dbReference type="NCBI Taxonomy" id="490188"/>
    <lineage>
        <taxon>Bacteria</taxon>
        <taxon>Pseudomonadati</taxon>
        <taxon>Pseudomonadota</taxon>
        <taxon>Gammaproteobacteria</taxon>
        <taxon>Nevskiales</taxon>
        <taxon>Nevskiaceae</taxon>
        <taxon>Hydrocarboniphaga</taxon>
    </lineage>
</organism>
<feature type="region of interest" description="Disordered" evidence="1">
    <location>
        <begin position="89"/>
        <end position="111"/>
    </location>
</feature>
<protein>
    <submittedName>
        <fullName evidence="3">Uncharacterized protein</fullName>
    </submittedName>
</protein>
<gene>
    <name evidence="3" type="ORF">SAMN04488068_1407</name>
</gene>
<dbReference type="EMBL" id="FQWZ01000003">
    <property type="protein sequence ID" value="SHG79705.1"/>
    <property type="molecule type" value="Genomic_DNA"/>
</dbReference>
<dbReference type="Pfam" id="PF20228">
    <property type="entry name" value="DUF6587"/>
    <property type="match status" value="1"/>
</dbReference>
<dbReference type="RefSeq" id="WP_072895901.1">
    <property type="nucleotide sequence ID" value="NZ_FQWZ01000003.1"/>
</dbReference>
<dbReference type="AlphaFoldDB" id="A0A1M5MR57"/>
<reference evidence="3 4" key="1">
    <citation type="submission" date="2016-11" db="EMBL/GenBank/DDBJ databases">
        <authorList>
            <person name="Jaros S."/>
            <person name="Januszkiewicz K."/>
            <person name="Wedrychowicz H."/>
        </authorList>
    </citation>
    <scope>NUCLEOTIDE SEQUENCE [LARGE SCALE GENOMIC DNA]</scope>
    <source>
        <strain evidence="3 4">CGMCC 1.7049</strain>
    </source>
</reference>
<feature type="compositionally biased region" description="Low complexity" evidence="1">
    <location>
        <begin position="89"/>
        <end position="99"/>
    </location>
</feature>
<evidence type="ECO:0000313" key="4">
    <source>
        <dbReference type="Proteomes" id="UP000199758"/>
    </source>
</evidence>
<keyword evidence="2" id="KW-1133">Transmembrane helix</keyword>
<dbReference type="STRING" id="490188.SAMN04488068_1407"/>
<evidence type="ECO:0000256" key="2">
    <source>
        <dbReference type="SAM" id="Phobius"/>
    </source>
</evidence>
<evidence type="ECO:0000313" key="3">
    <source>
        <dbReference type="EMBL" id="SHG79705.1"/>
    </source>
</evidence>
<proteinExistence type="predicted"/>
<keyword evidence="2" id="KW-0812">Transmembrane</keyword>
<feature type="transmembrane region" description="Helical" evidence="2">
    <location>
        <begin position="6"/>
        <end position="25"/>
    </location>
</feature>
<evidence type="ECO:0000256" key="1">
    <source>
        <dbReference type="SAM" id="MobiDB-lite"/>
    </source>
</evidence>
<dbReference type="Proteomes" id="UP000199758">
    <property type="component" value="Unassembled WGS sequence"/>
</dbReference>